<dbReference type="HOGENOM" id="CLU_051662_0_0_11"/>
<protein>
    <submittedName>
        <fullName evidence="2">Transcriptional regulator, XRE family</fullName>
    </submittedName>
</protein>
<dbReference type="InterPro" id="IPR001387">
    <property type="entry name" value="Cro/C1-type_HTH"/>
</dbReference>
<dbReference type="SUPFAM" id="SSF47413">
    <property type="entry name" value="lambda repressor-like DNA-binding domains"/>
    <property type="match status" value="1"/>
</dbReference>
<sequence>MTPLPCGGVGPYRECVHPVSERIRDARERSGLSQADLARAAMMHPSYVSHLERGVRGPGDGALERLARALGVTTTYLEQGERSPEYQASEAAVVRARQLVRAGRAAEAVTELAAVRLGSLDVDQCARVLLAYAEALDLAGDLEASVEVLADATRRLTAGHRPRRAAYAATRLVMALTEAGDLHGAVRAGEDHVAALGAGAAGTDELFRLESTLVWAYVARGDVTYARVRGDDLLARALVHGSARAVWSVHWNLAFVDDALGDADDALAHLRAALSIAGGEEAERDVPRLRLDLAHLLLAVTPARPREALAELDAASTALEVSESQVELARAATIRSRALLVLGQNRDALVHAARAAEMLAAGERRDAAAAHEALGDALLAAGERAAAIKAYRQVEDRLDVTPAGRPAALAWRRLGDRLRLAGDDRARVAAAYRRALDAAGVGTTRR</sequence>
<dbReference type="InterPro" id="IPR011990">
    <property type="entry name" value="TPR-like_helical_dom_sf"/>
</dbReference>
<feature type="domain" description="HTH cro/C1-type" evidence="1">
    <location>
        <begin position="23"/>
        <end position="77"/>
    </location>
</feature>
<gene>
    <name evidence="2" type="ordered locus">Cfla_0826</name>
</gene>
<dbReference type="KEGG" id="cfl:Cfla_0826"/>
<dbReference type="PROSITE" id="PS50943">
    <property type="entry name" value="HTH_CROC1"/>
    <property type="match status" value="1"/>
</dbReference>
<dbReference type="GO" id="GO:0003677">
    <property type="term" value="F:DNA binding"/>
    <property type="evidence" value="ECO:0007669"/>
    <property type="project" value="InterPro"/>
</dbReference>
<evidence type="ECO:0000313" key="2">
    <source>
        <dbReference type="EMBL" id="ADG73736.1"/>
    </source>
</evidence>
<proteinExistence type="predicted"/>
<evidence type="ECO:0000259" key="1">
    <source>
        <dbReference type="PROSITE" id="PS50943"/>
    </source>
</evidence>
<keyword evidence="3" id="KW-1185">Reference proteome</keyword>
<dbReference type="InterPro" id="IPR052345">
    <property type="entry name" value="Rad_response_metalloprotease"/>
</dbReference>
<dbReference type="eggNOG" id="COG0457">
    <property type="taxonomic scope" value="Bacteria"/>
</dbReference>
<dbReference type="EMBL" id="CP001964">
    <property type="protein sequence ID" value="ADG73736.1"/>
    <property type="molecule type" value="Genomic_DNA"/>
</dbReference>
<name>D5UJZ4_CELFN</name>
<dbReference type="SMART" id="SM00530">
    <property type="entry name" value="HTH_XRE"/>
    <property type="match status" value="1"/>
</dbReference>
<dbReference type="PANTHER" id="PTHR43236:SF1">
    <property type="entry name" value="BLL7220 PROTEIN"/>
    <property type="match status" value="1"/>
</dbReference>
<dbReference type="Proteomes" id="UP000000849">
    <property type="component" value="Chromosome"/>
</dbReference>
<dbReference type="CDD" id="cd00093">
    <property type="entry name" value="HTH_XRE"/>
    <property type="match status" value="1"/>
</dbReference>
<organism evidence="2 3">
    <name type="scientific">Cellulomonas flavigena (strain ATCC 482 / DSM 20109 / BCRC 11376 / JCM 18109 / NBRC 3775 / NCIMB 8073 / NRS 134)</name>
    <dbReference type="NCBI Taxonomy" id="446466"/>
    <lineage>
        <taxon>Bacteria</taxon>
        <taxon>Bacillati</taxon>
        <taxon>Actinomycetota</taxon>
        <taxon>Actinomycetes</taxon>
        <taxon>Micrococcales</taxon>
        <taxon>Cellulomonadaceae</taxon>
        <taxon>Cellulomonas</taxon>
    </lineage>
</organism>
<dbReference type="Gene3D" id="1.10.260.40">
    <property type="entry name" value="lambda repressor-like DNA-binding domains"/>
    <property type="match status" value="1"/>
</dbReference>
<reference evidence="2 3" key="1">
    <citation type="journal article" date="2010" name="Stand. Genomic Sci.">
        <title>Complete genome sequence of Cellulomonas flavigena type strain (134).</title>
        <authorList>
            <person name="Abt B."/>
            <person name="Foster B."/>
            <person name="Lapidus A."/>
            <person name="Clum A."/>
            <person name="Sun H."/>
            <person name="Pukall R."/>
            <person name="Lucas S."/>
            <person name="Glavina Del Rio T."/>
            <person name="Nolan M."/>
            <person name="Tice H."/>
            <person name="Cheng J.F."/>
            <person name="Pitluck S."/>
            <person name="Liolios K."/>
            <person name="Ivanova N."/>
            <person name="Mavromatis K."/>
            <person name="Ovchinnikova G."/>
            <person name="Pati A."/>
            <person name="Goodwin L."/>
            <person name="Chen A."/>
            <person name="Palaniappan K."/>
            <person name="Land M."/>
            <person name="Hauser L."/>
            <person name="Chang Y.J."/>
            <person name="Jeffries C.D."/>
            <person name="Rohde M."/>
            <person name="Goker M."/>
            <person name="Woyke T."/>
            <person name="Bristow J."/>
            <person name="Eisen J.A."/>
            <person name="Markowitz V."/>
            <person name="Hugenholtz P."/>
            <person name="Kyrpides N.C."/>
            <person name="Klenk H.P."/>
        </authorList>
    </citation>
    <scope>NUCLEOTIDE SEQUENCE [LARGE SCALE GENOMIC DNA]</scope>
    <source>
        <strain evidence="3">ATCC 482 / DSM 20109 / BCRC 11376 / JCM 18109 / NBRC 3775 / NCIMB 8073 / NRS 134</strain>
    </source>
</reference>
<dbReference type="SUPFAM" id="SSF48452">
    <property type="entry name" value="TPR-like"/>
    <property type="match status" value="1"/>
</dbReference>
<evidence type="ECO:0000313" key="3">
    <source>
        <dbReference type="Proteomes" id="UP000000849"/>
    </source>
</evidence>
<dbReference type="Pfam" id="PF01381">
    <property type="entry name" value="HTH_3"/>
    <property type="match status" value="1"/>
</dbReference>
<accession>D5UJZ4</accession>
<dbReference type="PANTHER" id="PTHR43236">
    <property type="entry name" value="ANTITOXIN HIGA1"/>
    <property type="match status" value="1"/>
</dbReference>
<dbReference type="InterPro" id="IPR010982">
    <property type="entry name" value="Lambda_DNA-bd_dom_sf"/>
</dbReference>
<dbReference type="STRING" id="446466.Cfla_0826"/>
<dbReference type="Gene3D" id="1.25.40.10">
    <property type="entry name" value="Tetratricopeptide repeat domain"/>
    <property type="match status" value="1"/>
</dbReference>
<dbReference type="AlphaFoldDB" id="D5UJZ4"/>